<comment type="caution">
    <text evidence="3">The sequence shown here is derived from an EMBL/GenBank/DDBJ whole genome shotgun (WGS) entry which is preliminary data.</text>
</comment>
<evidence type="ECO:0000313" key="2">
    <source>
        <dbReference type="EMBL" id="MSC53012.1"/>
    </source>
</evidence>
<reference evidence="2 5" key="3">
    <citation type="journal article" date="2019" name="Nat. Med.">
        <title>A library of human gut bacterial isolates paired with longitudinal multiomics data enables mechanistic microbiome research.</title>
        <authorList>
            <person name="Poyet M."/>
            <person name="Groussin M."/>
            <person name="Gibbons S.M."/>
            <person name="Avila-Pacheco J."/>
            <person name="Jiang X."/>
            <person name="Kearney S.M."/>
            <person name="Perrotta A.R."/>
            <person name="Berdy B."/>
            <person name="Zhao S."/>
            <person name="Lieberman T.D."/>
            <person name="Swanson P.K."/>
            <person name="Smith M."/>
            <person name="Roesemann S."/>
            <person name="Alexander J.E."/>
            <person name="Rich S.A."/>
            <person name="Livny J."/>
            <person name="Vlamakis H."/>
            <person name="Clish C."/>
            <person name="Bullock K."/>
            <person name="Deik A."/>
            <person name="Scott J."/>
            <person name="Pierce K.A."/>
            <person name="Xavier R.J."/>
            <person name="Alm E.J."/>
        </authorList>
    </citation>
    <scope>NUCLEOTIDE SEQUENCE [LARGE SCALE GENOMIC DNA]</scope>
    <source>
        <strain evidence="2 5">BIOML-B1</strain>
    </source>
</reference>
<reference evidence="3" key="2">
    <citation type="submission" date="2017-07" db="EMBL/GenBank/DDBJ databases">
        <authorList>
            <person name="Sun Z.S."/>
            <person name="Albrecht U."/>
            <person name="Echele G."/>
            <person name="Lee C.C."/>
        </authorList>
    </citation>
    <scope>NUCLEOTIDE SEQUENCE</scope>
    <source>
        <strain evidence="3">CNCM I 4575</strain>
    </source>
</reference>
<accession>A0A2A7APC7</accession>
<name>A0A2A7APC7_9FIRM</name>
<evidence type="ECO:0000259" key="1">
    <source>
        <dbReference type="Pfam" id="PF14191"/>
    </source>
</evidence>
<dbReference type="Proteomes" id="UP000462091">
    <property type="component" value="Unassembled WGS sequence"/>
</dbReference>
<gene>
    <name evidence="3" type="ORF">CGS58_08995</name>
    <name evidence="2" type="ORF">GKE10_14160</name>
</gene>
<organism evidence="3 4">
    <name type="scientific">Faecalibacterium prausnitzii</name>
    <dbReference type="NCBI Taxonomy" id="853"/>
    <lineage>
        <taxon>Bacteria</taxon>
        <taxon>Bacillati</taxon>
        <taxon>Bacillota</taxon>
        <taxon>Clostridia</taxon>
        <taxon>Eubacteriales</taxon>
        <taxon>Oscillospiraceae</taxon>
        <taxon>Faecalibacterium</taxon>
    </lineage>
</organism>
<proteinExistence type="predicted"/>
<dbReference type="EMBL" id="NMTY01000019">
    <property type="protein sequence ID" value="PDX81054.1"/>
    <property type="molecule type" value="Genomic_DNA"/>
</dbReference>
<dbReference type="Proteomes" id="UP000220005">
    <property type="component" value="Unassembled WGS sequence"/>
</dbReference>
<evidence type="ECO:0000313" key="5">
    <source>
        <dbReference type="Proteomes" id="UP000462091"/>
    </source>
</evidence>
<dbReference type="Pfam" id="PF14191">
    <property type="entry name" value="YodL"/>
    <property type="match status" value="1"/>
</dbReference>
<dbReference type="RefSeq" id="WP_097839625.1">
    <property type="nucleotide sequence ID" value="NZ_CABVEM010000001.1"/>
</dbReference>
<evidence type="ECO:0000313" key="4">
    <source>
        <dbReference type="Proteomes" id="UP000220005"/>
    </source>
</evidence>
<protein>
    <recommendedName>
        <fullName evidence="1">YodL-like domain-containing protein</fullName>
    </recommendedName>
</protein>
<sequence length="171" mass="19804">MQQKWNQNFDGEPMADIPQKFLNAGCDVYMVMQLRHDEKILDERFASMRELHRRGKTPDPEHYEVTYYADLPAMWQDVPNNEVLEELFQVFNLSRPQDFEGHSLSVSDVIALKRNGEVSVHYVDSIGFKDLQGFLDKKPERASVLMNLKEKCDAPECNPSGCKKERSGHEL</sequence>
<reference evidence="3 4" key="1">
    <citation type="journal article" date="2017" name="Front. Microbiol.">
        <title>New Insights into the Diversity of the Genus Faecalibacterium.</title>
        <authorList>
            <person name="Benevides L."/>
            <person name="Burman S."/>
            <person name="Martin R."/>
            <person name="Robert V."/>
            <person name="Thomas M."/>
            <person name="Miquel S."/>
            <person name="Chain F."/>
            <person name="Sokol H."/>
            <person name="Bermudez-Humaran L.G."/>
            <person name="Morrison M."/>
            <person name="Langella P."/>
            <person name="Azevedo V.A."/>
            <person name="Chatel J.M."/>
            <person name="Soares S."/>
        </authorList>
    </citation>
    <scope>NUCLEOTIDE SEQUENCE [LARGE SCALE GENOMIC DNA]</scope>
    <source>
        <strain evidence="3 4">CNCM I 4575</strain>
    </source>
</reference>
<dbReference type="AlphaFoldDB" id="A0A2A7APC7"/>
<evidence type="ECO:0000313" key="3">
    <source>
        <dbReference type="EMBL" id="PDX81054.1"/>
    </source>
</evidence>
<dbReference type="InterPro" id="IPR025923">
    <property type="entry name" value="YodL-like_dom"/>
</dbReference>
<feature type="domain" description="YodL-like" evidence="1">
    <location>
        <begin position="29"/>
        <end position="131"/>
    </location>
</feature>
<dbReference type="EMBL" id="WKQM01000049">
    <property type="protein sequence ID" value="MSC53012.1"/>
    <property type="molecule type" value="Genomic_DNA"/>
</dbReference>